<protein>
    <submittedName>
        <fullName evidence="2">Uncharacterized protein</fullName>
    </submittedName>
</protein>
<keyword evidence="1" id="KW-1133">Transmembrane helix</keyword>
<dbReference type="AlphaFoldDB" id="A0A7S3TVY3"/>
<organism evidence="2">
    <name type="scientific">Strombidinopsis acuminata</name>
    <dbReference type="NCBI Taxonomy" id="141414"/>
    <lineage>
        <taxon>Eukaryota</taxon>
        <taxon>Sar</taxon>
        <taxon>Alveolata</taxon>
        <taxon>Ciliophora</taxon>
        <taxon>Intramacronucleata</taxon>
        <taxon>Spirotrichea</taxon>
        <taxon>Choreotrichia</taxon>
        <taxon>Choreotrichida</taxon>
        <taxon>Strombidinopsidae</taxon>
        <taxon>Strombidinopsis</taxon>
    </lineage>
</organism>
<sequence length="136" mass="14331">MSKATFATLLVHGDTNTLDGAAVLEELLDFLLFKLEAEVSDKDGCALTILIGATVALGSTTLATKLNLDATSKEFLAIFCILGFLSLLVCLILNEGQSAKELALGESSMSLESLTQGLFIHVVGKLSHAEFGLILT</sequence>
<name>A0A7S3TVY3_9SPIT</name>
<feature type="transmembrane region" description="Helical" evidence="1">
    <location>
        <begin position="75"/>
        <end position="94"/>
    </location>
</feature>
<reference evidence="2" key="1">
    <citation type="submission" date="2021-01" db="EMBL/GenBank/DDBJ databases">
        <authorList>
            <person name="Corre E."/>
            <person name="Pelletier E."/>
            <person name="Niang G."/>
            <person name="Scheremetjew M."/>
            <person name="Finn R."/>
            <person name="Kale V."/>
            <person name="Holt S."/>
            <person name="Cochrane G."/>
            <person name="Meng A."/>
            <person name="Brown T."/>
            <person name="Cohen L."/>
        </authorList>
    </citation>
    <scope>NUCLEOTIDE SEQUENCE</scope>
    <source>
        <strain evidence="2">SPMC142</strain>
    </source>
</reference>
<keyword evidence="1" id="KW-0472">Membrane</keyword>
<accession>A0A7S3TVY3</accession>
<proteinExistence type="predicted"/>
<evidence type="ECO:0000313" key="2">
    <source>
        <dbReference type="EMBL" id="CAE0595116.1"/>
    </source>
</evidence>
<evidence type="ECO:0000256" key="1">
    <source>
        <dbReference type="SAM" id="Phobius"/>
    </source>
</evidence>
<dbReference type="EMBL" id="HBIQ01096539">
    <property type="protein sequence ID" value="CAE0595116.1"/>
    <property type="molecule type" value="Transcribed_RNA"/>
</dbReference>
<gene>
    <name evidence="2" type="ORF">SACU0126_LOCUS30757</name>
</gene>
<keyword evidence="1" id="KW-0812">Transmembrane</keyword>
<feature type="transmembrane region" description="Helical" evidence="1">
    <location>
        <begin position="44"/>
        <end position="63"/>
    </location>
</feature>